<dbReference type="PANTHER" id="PTHR42732:SF1">
    <property type="entry name" value="BETA-MANNOSIDASE"/>
    <property type="match status" value="1"/>
</dbReference>
<protein>
    <submittedName>
        <fullName evidence="4">Beta-galactosidase</fullName>
        <ecNumber evidence="4">3.2.1.23</ecNumber>
    </submittedName>
</protein>
<name>R9GRL4_9SPHI</name>
<feature type="domain" description="Glycosyl hydrolases family 2 sugar binding" evidence="3">
    <location>
        <begin position="54"/>
        <end position="143"/>
    </location>
</feature>
<reference evidence="4 5" key="1">
    <citation type="journal article" date="2013" name="Genome Announc.">
        <title>Draft Genome Sequence of Arcticibacter svalbardensis Strain MN12-7T, a Member of the Family Sphingobacteriaceae Isolated from an Arctic Soil Sample.</title>
        <authorList>
            <person name="Shivaji S."/>
            <person name="Ara S."/>
            <person name="Prasad S."/>
            <person name="Manasa B.P."/>
            <person name="Begum Z."/>
            <person name="Singh A."/>
            <person name="Kumar Pinnaka A."/>
        </authorList>
    </citation>
    <scope>NUCLEOTIDE SEQUENCE [LARGE SCALE GENOMIC DNA]</scope>
    <source>
        <strain evidence="4 5">MN12-7</strain>
    </source>
</reference>
<dbReference type="SUPFAM" id="SSF49785">
    <property type="entry name" value="Galactose-binding domain-like"/>
    <property type="match status" value="1"/>
</dbReference>
<evidence type="ECO:0000256" key="1">
    <source>
        <dbReference type="ARBA" id="ARBA00007401"/>
    </source>
</evidence>
<dbReference type="AlphaFoldDB" id="R9GRL4"/>
<evidence type="ECO:0000259" key="2">
    <source>
        <dbReference type="Pfam" id="PF02836"/>
    </source>
</evidence>
<dbReference type="STRING" id="1150600.ADIARSV_2448"/>
<keyword evidence="4" id="KW-0326">Glycosidase</keyword>
<gene>
    <name evidence="4" type="ORF">ADIARSV_2448</name>
</gene>
<accession>R9GRL4</accession>
<organism evidence="4 5">
    <name type="scientific">Arcticibacter svalbardensis MN12-7</name>
    <dbReference type="NCBI Taxonomy" id="1150600"/>
    <lineage>
        <taxon>Bacteria</taxon>
        <taxon>Pseudomonadati</taxon>
        <taxon>Bacteroidota</taxon>
        <taxon>Sphingobacteriia</taxon>
        <taxon>Sphingobacteriales</taxon>
        <taxon>Sphingobacteriaceae</taxon>
        <taxon>Arcticibacter</taxon>
    </lineage>
</organism>
<feature type="domain" description="Glycoside hydrolase family 2 catalytic" evidence="2">
    <location>
        <begin position="156"/>
        <end position="263"/>
    </location>
</feature>
<comment type="caution">
    <text evidence="4">The sequence shown here is derived from an EMBL/GenBank/DDBJ whole genome shotgun (WGS) entry which is preliminary data.</text>
</comment>
<comment type="similarity">
    <text evidence="1">Belongs to the glycosyl hydrolase 2 family.</text>
</comment>
<evidence type="ECO:0000313" key="4">
    <source>
        <dbReference type="EMBL" id="EOR94366.1"/>
    </source>
</evidence>
<dbReference type="EC" id="3.2.1.23" evidence="4"/>
<dbReference type="PANTHER" id="PTHR42732">
    <property type="entry name" value="BETA-GALACTOSIDASE"/>
    <property type="match status" value="1"/>
</dbReference>
<dbReference type="Gene3D" id="3.20.20.80">
    <property type="entry name" value="Glycosidases"/>
    <property type="match status" value="1"/>
</dbReference>
<dbReference type="SUPFAM" id="SSF51445">
    <property type="entry name" value="(Trans)glycosidases"/>
    <property type="match status" value="1"/>
</dbReference>
<dbReference type="Pfam" id="PF02836">
    <property type="entry name" value="Glyco_hydro_2_C"/>
    <property type="match status" value="1"/>
</dbReference>
<dbReference type="GO" id="GO:0004565">
    <property type="term" value="F:beta-galactosidase activity"/>
    <property type="evidence" value="ECO:0007669"/>
    <property type="project" value="UniProtKB-EC"/>
</dbReference>
<dbReference type="Proteomes" id="UP000014174">
    <property type="component" value="Unassembled WGS sequence"/>
</dbReference>
<keyword evidence="5" id="KW-1185">Reference proteome</keyword>
<dbReference type="eggNOG" id="COG3250">
    <property type="taxonomic scope" value="Bacteria"/>
</dbReference>
<dbReference type="InterPro" id="IPR051913">
    <property type="entry name" value="GH2_Domain-Containing"/>
</dbReference>
<dbReference type="Pfam" id="PF02837">
    <property type="entry name" value="Glyco_hydro_2_N"/>
    <property type="match status" value="1"/>
</dbReference>
<dbReference type="EMBL" id="AQPN01000086">
    <property type="protein sequence ID" value="EOR94366.1"/>
    <property type="molecule type" value="Genomic_DNA"/>
</dbReference>
<sequence>MRRQILILLLVFCSVSLGFGKQSKRLITGWEFVRQDLGGIWEAVRPVTAGNPENVPLWTKVNLPHCFNEQDAFDPDVNYHQGPGWYRTNLVLNNPYKGGRTLLHFEGAGQKAEVYIYNTKVGTHKGGYDEWTVDVTEAVEAFKKSDVFEKQFKNAIPFIRLAHYQQSPIVLNFCDSLGIMVWEEIPWCRGGLGGEIYKEQARRMLTNTIEQHYNHPAVIIWGLDNENDWLGDFPEFDQQKIRTFMKELNDLSHQLDASRKMANSNGMLIDNQGRSTGSRLLQLYNGRALIQVKLHEGSSTIAAAIKDLKTVFLDL</sequence>
<dbReference type="InterPro" id="IPR006103">
    <property type="entry name" value="Glyco_hydro_2_cat"/>
</dbReference>
<keyword evidence="4" id="KW-0378">Hydrolase</keyword>
<dbReference type="InterPro" id="IPR006104">
    <property type="entry name" value="Glyco_hydro_2_N"/>
</dbReference>
<evidence type="ECO:0000259" key="3">
    <source>
        <dbReference type="Pfam" id="PF02837"/>
    </source>
</evidence>
<evidence type="ECO:0000313" key="5">
    <source>
        <dbReference type="Proteomes" id="UP000014174"/>
    </source>
</evidence>
<proteinExistence type="inferred from homology"/>
<dbReference type="Gene3D" id="2.60.120.260">
    <property type="entry name" value="Galactose-binding domain-like"/>
    <property type="match status" value="1"/>
</dbReference>
<dbReference type="PATRIC" id="fig|1150600.3.peg.2422"/>
<dbReference type="InterPro" id="IPR008979">
    <property type="entry name" value="Galactose-bd-like_sf"/>
</dbReference>
<dbReference type="GO" id="GO:0005975">
    <property type="term" value="P:carbohydrate metabolic process"/>
    <property type="evidence" value="ECO:0007669"/>
    <property type="project" value="InterPro"/>
</dbReference>
<dbReference type="InterPro" id="IPR017853">
    <property type="entry name" value="GH"/>
</dbReference>
<dbReference type="RefSeq" id="WP_016195679.1">
    <property type="nucleotide sequence ID" value="NZ_AQPN01000086.1"/>
</dbReference>